<dbReference type="PANTHER" id="PTHR34295:SF4">
    <property type="entry name" value="BIOTIN TRANSPORTER BIOY-RELATED"/>
    <property type="match status" value="1"/>
</dbReference>
<evidence type="ECO:0000313" key="11">
    <source>
        <dbReference type="Proteomes" id="UP001203284"/>
    </source>
</evidence>
<feature type="transmembrane region" description="Helical" evidence="9">
    <location>
        <begin position="81"/>
        <end position="106"/>
    </location>
</feature>
<comment type="similarity">
    <text evidence="2 8">Belongs to the BioY family.</text>
</comment>
<evidence type="ECO:0000256" key="5">
    <source>
        <dbReference type="ARBA" id="ARBA00022692"/>
    </source>
</evidence>
<reference evidence="10 11" key="1">
    <citation type="submission" date="2022-04" db="EMBL/GenBank/DDBJ databases">
        <authorList>
            <person name="Grouzdev D.S."/>
            <person name="Pantiukh K.S."/>
            <person name="Krutkina M.S."/>
        </authorList>
    </citation>
    <scope>NUCLEOTIDE SEQUENCE [LARGE SCALE GENOMIC DNA]</scope>
    <source>
        <strain evidence="10 11">6x-1</strain>
    </source>
</reference>
<evidence type="ECO:0000256" key="6">
    <source>
        <dbReference type="ARBA" id="ARBA00022989"/>
    </source>
</evidence>
<comment type="subcellular location">
    <subcellularLocation>
        <location evidence="1 8">Cell membrane</location>
        <topology evidence="1 8">Multi-pass membrane protein</topology>
    </subcellularLocation>
</comment>
<dbReference type="Gene3D" id="1.10.1760.20">
    <property type="match status" value="1"/>
</dbReference>
<name>A0ABT0DFH1_9HYPH</name>
<evidence type="ECO:0000313" key="10">
    <source>
        <dbReference type="EMBL" id="MCK0198697.1"/>
    </source>
</evidence>
<feature type="transmembrane region" description="Helical" evidence="9">
    <location>
        <begin position="9"/>
        <end position="27"/>
    </location>
</feature>
<keyword evidence="6 9" id="KW-1133">Transmembrane helix</keyword>
<keyword evidence="7 8" id="KW-0472">Membrane</keyword>
<evidence type="ECO:0000256" key="8">
    <source>
        <dbReference type="PIRNR" id="PIRNR016661"/>
    </source>
</evidence>
<evidence type="ECO:0000256" key="4">
    <source>
        <dbReference type="ARBA" id="ARBA00022475"/>
    </source>
</evidence>
<sequence length="186" mass="18780">MNAITRERSLVQIALYAAIIAAMGLMPKFELPFGVPITSQSMGIMLAGVMLGAWRGAAAVALFLLAVALGAPLLAGGRGGIGVFFGPSAGFLLCYPLSAFVAGLLMQGLRSRAVLPSAFLAAVVGGILVLYPFGIAGLSLLGGLSLADAAKACLIFIPGDTVKAVLVALIAQTVARGLPEALLSRA</sequence>
<keyword evidence="5 9" id="KW-0812">Transmembrane</keyword>
<evidence type="ECO:0000256" key="7">
    <source>
        <dbReference type="ARBA" id="ARBA00023136"/>
    </source>
</evidence>
<keyword evidence="4 8" id="KW-1003">Cell membrane</keyword>
<protein>
    <recommendedName>
        <fullName evidence="8">Biotin transporter</fullName>
    </recommendedName>
</protein>
<feature type="transmembrane region" description="Helical" evidence="9">
    <location>
        <begin position="58"/>
        <end position="75"/>
    </location>
</feature>
<dbReference type="EMBL" id="JALKCH010000013">
    <property type="protein sequence ID" value="MCK0198697.1"/>
    <property type="molecule type" value="Genomic_DNA"/>
</dbReference>
<dbReference type="PANTHER" id="PTHR34295">
    <property type="entry name" value="BIOTIN TRANSPORTER BIOY"/>
    <property type="match status" value="1"/>
</dbReference>
<feature type="transmembrane region" description="Helical" evidence="9">
    <location>
        <begin position="118"/>
        <end position="141"/>
    </location>
</feature>
<dbReference type="Pfam" id="PF02632">
    <property type="entry name" value="BioY"/>
    <property type="match status" value="1"/>
</dbReference>
<dbReference type="InterPro" id="IPR003784">
    <property type="entry name" value="BioY"/>
</dbReference>
<evidence type="ECO:0000256" key="1">
    <source>
        <dbReference type="ARBA" id="ARBA00004651"/>
    </source>
</evidence>
<keyword evidence="11" id="KW-1185">Reference proteome</keyword>
<dbReference type="RefSeq" id="WP_247030594.1">
    <property type="nucleotide sequence ID" value="NZ_JALKCH010000013.1"/>
</dbReference>
<dbReference type="Proteomes" id="UP001203284">
    <property type="component" value="Unassembled WGS sequence"/>
</dbReference>
<evidence type="ECO:0000256" key="3">
    <source>
        <dbReference type="ARBA" id="ARBA00022448"/>
    </source>
</evidence>
<organism evidence="10 11">
    <name type="scientific">Ancylobacter crimeensis</name>
    <dbReference type="NCBI Taxonomy" id="2579147"/>
    <lineage>
        <taxon>Bacteria</taxon>
        <taxon>Pseudomonadati</taxon>
        <taxon>Pseudomonadota</taxon>
        <taxon>Alphaproteobacteria</taxon>
        <taxon>Hyphomicrobiales</taxon>
        <taxon>Xanthobacteraceae</taxon>
        <taxon>Ancylobacter</taxon>
    </lineage>
</organism>
<keyword evidence="3 8" id="KW-0813">Transport</keyword>
<gene>
    <name evidence="10" type="ORF">MWN34_17505</name>
</gene>
<proteinExistence type="inferred from homology"/>
<comment type="caution">
    <text evidence="10">The sequence shown here is derived from an EMBL/GenBank/DDBJ whole genome shotgun (WGS) entry which is preliminary data.</text>
</comment>
<evidence type="ECO:0000256" key="9">
    <source>
        <dbReference type="SAM" id="Phobius"/>
    </source>
</evidence>
<dbReference type="PIRSF" id="PIRSF016661">
    <property type="entry name" value="BioY"/>
    <property type="match status" value="1"/>
</dbReference>
<accession>A0ABT0DFH1</accession>
<evidence type="ECO:0000256" key="2">
    <source>
        <dbReference type="ARBA" id="ARBA00010692"/>
    </source>
</evidence>